<feature type="region of interest" description="Disordered" evidence="1">
    <location>
        <begin position="1"/>
        <end position="29"/>
    </location>
</feature>
<evidence type="ECO:0000313" key="3">
    <source>
        <dbReference type="Proteomes" id="UP000541558"/>
    </source>
</evidence>
<gene>
    <name evidence="2" type="ORF">D9611_012363</name>
</gene>
<reference evidence="2 3" key="1">
    <citation type="journal article" date="2020" name="ISME J.">
        <title>Uncovering the hidden diversity of litter-decomposition mechanisms in mushroom-forming fungi.</title>
        <authorList>
            <person name="Floudas D."/>
            <person name="Bentzer J."/>
            <person name="Ahren D."/>
            <person name="Johansson T."/>
            <person name="Persson P."/>
            <person name="Tunlid A."/>
        </authorList>
    </citation>
    <scope>NUCLEOTIDE SEQUENCE [LARGE SCALE GENOMIC DNA]</scope>
    <source>
        <strain evidence="2 3">CBS 175.51</strain>
    </source>
</reference>
<protein>
    <submittedName>
        <fullName evidence="2">Uncharacterized protein</fullName>
    </submittedName>
</protein>
<dbReference type="EMBL" id="JAACJK010000005">
    <property type="protein sequence ID" value="KAF5340070.1"/>
    <property type="molecule type" value="Genomic_DNA"/>
</dbReference>
<evidence type="ECO:0000313" key="2">
    <source>
        <dbReference type="EMBL" id="KAF5340070.1"/>
    </source>
</evidence>
<proteinExistence type="predicted"/>
<comment type="caution">
    <text evidence="2">The sequence shown here is derived from an EMBL/GenBank/DDBJ whole genome shotgun (WGS) entry which is preliminary data.</text>
</comment>
<dbReference type="AlphaFoldDB" id="A0A8H5CE57"/>
<dbReference type="Proteomes" id="UP000541558">
    <property type="component" value="Unassembled WGS sequence"/>
</dbReference>
<organism evidence="2 3">
    <name type="scientific">Ephemerocybe angulata</name>
    <dbReference type="NCBI Taxonomy" id="980116"/>
    <lineage>
        <taxon>Eukaryota</taxon>
        <taxon>Fungi</taxon>
        <taxon>Dikarya</taxon>
        <taxon>Basidiomycota</taxon>
        <taxon>Agaricomycotina</taxon>
        <taxon>Agaricomycetes</taxon>
        <taxon>Agaricomycetidae</taxon>
        <taxon>Agaricales</taxon>
        <taxon>Agaricineae</taxon>
        <taxon>Psathyrellaceae</taxon>
        <taxon>Ephemerocybe</taxon>
    </lineage>
</organism>
<name>A0A8H5CE57_9AGAR</name>
<feature type="compositionally biased region" description="Polar residues" evidence="1">
    <location>
        <begin position="12"/>
        <end position="29"/>
    </location>
</feature>
<accession>A0A8H5CE57</accession>
<evidence type="ECO:0000256" key="1">
    <source>
        <dbReference type="SAM" id="MobiDB-lite"/>
    </source>
</evidence>
<sequence length="242" mass="26802">MVPSEHAHPSMLTVNPSQIPDSTSHEQPNAATPLAQVLRLRICVDPPFSKRTCAVAYAKDVALIAERRQERVYDVSVVAWVGRRSRRRRRTWRWVRRRGDGSPAAAPVASVTVVFAEGTGAPPSLSAEESVGMLAGPTAPPPPHPYRHLYRLANELGFIDRPAPYRDFCRSKRPSLSFALDLPVEDCKLVRVSRPLQDRRIACLEYYPPWDFAASTRQTACQKGGGGRDGWAAADDEDYGNA</sequence>
<feature type="region of interest" description="Disordered" evidence="1">
    <location>
        <begin position="223"/>
        <end position="242"/>
    </location>
</feature>
<dbReference type="OrthoDB" id="3125602at2759"/>
<keyword evidence="3" id="KW-1185">Reference proteome</keyword>